<protein>
    <submittedName>
        <fullName evidence="1">Uncharacterized protein</fullName>
    </submittedName>
</protein>
<accession>A0A1G4Q2M9</accession>
<reference evidence="1 2" key="1">
    <citation type="submission" date="2016-10" db="EMBL/GenBank/DDBJ databases">
        <authorList>
            <person name="de Groot N.N."/>
        </authorList>
    </citation>
    <scope>NUCLEOTIDE SEQUENCE [LARGE SCALE GENOMIC DNA]</scope>
    <source>
        <strain evidence="1 2">CGMCC 1.3401</strain>
    </source>
</reference>
<dbReference type="EMBL" id="FMTM01000001">
    <property type="protein sequence ID" value="SCW38860.1"/>
    <property type="molecule type" value="Genomic_DNA"/>
</dbReference>
<gene>
    <name evidence="1" type="ORF">SAMN02927900_01273</name>
</gene>
<evidence type="ECO:0000313" key="2">
    <source>
        <dbReference type="Proteomes" id="UP000199542"/>
    </source>
</evidence>
<organism evidence="1 2">
    <name type="scientific">Rhizobium mongolense subsp. loessense</name>
    <dbReference type="NCBI Taxonomy" id="158890"/>
    <lineage>
        <taxon>Bacteria</taxon>
        <taxon>Pseudomonadati</taxon>
        <taxon>Pseudomonadota</taxon>
        <taxon>Alphaproteobacteria</taxon>
        <taxon>Hyphomicrobiales</taxon>
        <taxon>Rhizobiaceae</taxon>
        <taxon>Rhizobium/Agrobacterium group</taxon>
        <taxon>Rhizobium</taxon>
    </lineage>
</organism>
<evidence type="ECO:0000313" key="1">
    <source>
        <dbReference type="EMBL" id="SCW38860.1"/>
    </source>
</evidence>
<dbReference type="AlphaFoldDB" id="A0A1G4Q2M9"/>
<proteinExistence type="predicted"/>
<sequence length="77" mass="9014">METPDPAYQLSDLYYELLDLHQLTETVREILGEMDYVRQDGRRNTELARVAAINRFISDTVGRMANFTSRYDKPDNN</sequence>
<dbReference type="RefSeq" id="WP_092583983.1">
    <property type="nucleotide sequence ID" value="NZ_FMTM01000001.1"/>
</dbReference>
<dbReference type="Proteomes" id="UP000199542">
    <property type="component" value="Unassembled WGS sequence"/>
</dbReference>
<name>A0A1G4Q2M9_9HYPH</name>